<feature type="domain" description="Reverse transcriptase Ty1/copia-type" evidence="1">
    <location>
        <begin position="2"/>
        <end position="139"/>
    </location>
</feature>
<gene>
    <name evidence="2" type="primary">RE1_3514</name>
    <name evidence="2" type="ORF">CK203_052983</name>
</gene>
<name>A0A438GMF7_VITVI</name>
<evidence type="ECO:0000313" key="3">
    <source>
        <dbReference type="Proteomes" id="UP000288805"/>
    </source>
</evidence>
<comment type="caution">
    <text evidence="2">The sequence shown here is derived from an EMBL/GenBank/DDBJ whole genome shotgun (WGS) entry which is preliminary data.</text>
</comment>
<evidence type="ECO:0000259" key="1">
    <source>
        <dbReference type="Pfam" id="PF07727"/>
    </source>
</evidence>
<dbReference type="PANTHER" id="PTHR11439:SF440">
    <property type="entry name" value="INTEGRASE CATALYTIC DOMAIN-CONTAINING PROTEIN"/>
    <property type="match status" value="1"/>
</dbReference>
<protein>
    <submittedName>
        <fullName evidence="2">Retrovirus-related Pol polyprotein from transposon RE1</fullName>
    </submittedName>
</protein>
<dbReference type="CDD" id="cd09272">
    <property type="entry name" value="RNase_HI_RT_Ty1"/>
    <property type="match status" value="1"/>
</dbReference>
<dbReference type="AlphaFoldDB" id="A0A438GMF7"/>
<dbReference type="Proteomes" id="UP000288805">
    <property type="component" value="Unassembled WGS sequence"/>
</dbReference>
<dbReference type="InterPro" id="IPR043502">
    <property type="entry name" value="DNA/RNA_pol_sf"/>
</dbReference>
<sequence length="376" mass="42954">MKNTFLNGDLEEEVYMDTPLGFDGNYDSKVCKLRKSLYSLKQSPKACFDKFTQSAKKQGYKQGETDHTLFVKFSSGGKIAILIVYVDDIIFPGDDLIEMDRLKRSLATKFEIKDLGSLKYFLGMEVARSKKGIVVSQMKLGDSDKKVPVDTTRYQRLVGKLIYLSHTQPDIAFAVSVVSQFMHSPYEKHLEVVYQILRYLKSTPGKGLFFMKNEQRGVEAYTDVDWFGLVTDRRSTTGYYTFVWGNLVTWRSKKQSVMARSSAEAEFSAMSHGICEMLWLKRVLEELRQPIEGTMKLYCDNKAAISIAHNPIQHDKTKHVEIDRQSIKEKLETGVLCMPFVPTTQQIANILTKGLIKPNFEFLTSKLDMIDIYAPT</sequence>
<dbReference type="InterPro" id="IPR013103">
    <property type="entry name" value="RVT_2"/>
</dbReference>
<dbReference type="PANTHER" id="PTHR11439">
    <property type="entry name" value="GAG-POL-RELATED RETROTRANSPOSON"/>
    <property type="match status" value="1"/>
</dbReference>
<evidence type="ECO:0000313" key="2">
    <source>
        <dbReference type="EMBL" id="RVW73403.1"/>
    </source>
</evidence>
<accession>A0A438GMF7</accession>
<reference evidence="2 3" key="1">
    <citation type="journal article" date="2018" name="PLoS Genet.">
        <title>Population sequencing reveals clonal diversity and ancestral inbreeding in the grapevine cultivar Chardonnay.</title>
        <authorList>
            <person name="Roach M.J."/>
            <person name="Johnson D.L."/>
            <person name="Bohlmann J."/>
            <person name="van Vuuren H.J."/>
            <person name="Jones S.J."/>
            <person name="Pretorius I.S."/>
            <person name="Schmidt S.A."/>
            <person name="Borneman A.R."/>
        </authorList>
    </citation>
    <scope>NUCLEOTIDE SEQUENCE [LARGE SCALE GENOMIC DNA]</scope>
    <source>
        <strain evidence="3">cv. Chardonnay</strain>
        <tissue evidence="2">Leaf</tissue>
    </source>
</reference>
<organism evidence="2 3">
    <name type="scientific">Vitis vinifera</name>
    <name type="common">Grape</name>
    <dbReference type="NCBI Taxonomy" id="29760"/>
    <lineage>
        <taxon>Eukaryota</taxon>
        <taxon>Viridiplantae</taxon>
        <taxon>Streptophyta</taxon>
        <taxon>Embryophyta</taxon>
        <taxon>Tracheophyta</taxon>
        <taxon>Spermatophyta</taxon>
        <taxon>Magnoliopsida</taxon>
        <taxon>eudicotyledons</taxon>
        <taxon>Gunneridae</taxon>
        <taxon>Pentapetalae</taxon>
        <taxon>rosids</taxon>
        <taxon>Vitales</taxon>
        <taxon>Vitaceae</taxon>
        <taxon>Viteae</taxon>
        <taxon>Vitis</taxon>
    </lineage>
</organism>
<dbReference type="EMBL" id="QGNW01000392">
    <property type="protein sequence ID" value="RVW73403.1"/>
    <property type="molecule type" value="Genomic_DNA"/>
</dbReference>
<dbReference type="Pfam" id="PF07727">
    <property type="entry name" value="RVT_2"/>
    <property type="match status" value="1"/>
</dbReference>
<proteinExistence type="predicted"/>
<dbReference type="SUPFAM" id="SSF56672">
    <property type="entry name" value="DNA/RNA polymerases"/>
    <property type="match status" value="1"/>
</dbReference>